<dbReference type="InterPro" id="IPR036962">
    <property type="entry name" value="Glyco_hydro_3_N_sf"/>
</dbReference>
<reference evidence="6 7" key="2">
    <citation type="submission" date="2023-12" db="EMBL/GenBank/DDBJ databases">
        <title>Description of an unclassified Opitutus bacterium of Verrucomicrobiota.</title>
        <authorList>
            <person name="Zhang D.-F."/>
        </authorList>
    </citation>
    <scope>NUCLEOTIDE SEQUENCE [LARGE SCALE GENOMIC DNA]</scope>
    <source>
        <strain evidence="6 7">WL0086</strain>
    </source>
</reference>
<dbReference type="Gene3D" id="2.60.40.10">
    <property type="entry name" value="Immunoglobulins"/>
    <property type="match status" value="1"/>
</dbReference>
<dbReference type="SUPFAM" id="SSF52279">
    <property type="entry name" value="Beta-D-glucan exohydrolase, C-terminal domain"/>
    <property type="match status" value="1"/>
</dbReference>
<dbReference type="Gene3D" id="3.40.50.1700">
    <property type="entry name" value="Glycoside hydrolase family 3 C-terminal domain"/>
    <property type="match status" value="1"/>
</dbReference>
<gene>
    <name evidence="6" type="ORF">K1X11_013630</name>
</gene>
<dbReference type="InterPro" id="IPR044993">
    <property type="entry name" value="BXL"/>
</dbReference>
<dbReference type="RefSeq" id="WP_221032667.1">
    <property type="nucleotide sequence ID" value="NZ_CP139781.1"/>
</dbReference>
<dbReference type="SUPFAM" id="SSF51445">
    <property type="entry name" value="(Trans)glycosidases"/>
    <property type="match status" value="1"/>
</dbReference>
<evidence type="ECO:0000256" key="2">
    <source>
        <dbReference type="ARBA" id="ARBA00022729"/>
    </source>
</evidence>
<protein>
    <submittedName>
        <fullName evidence="6">Glycoside hydrolase family 3 N-terminal domain-containing protein</fullName>
    </submittedName>
</protein>
<dbReference type="InterPro" id="IPR017853">
    <property type="entry name" value="GH"/>
</dbReference>
<dbReference type="InterPro" id="IPR002772">
    <property type="entry name" value="Glyco_hydro_3_C"/>
</dbReference>
<dbReference type="GO" id="GO:0016787">
    <property type="term" value="F:hydrolase activity"/>
    <property type="evidence" value="ECO:0007669"/>
    <property type="project" value="UniProtKB-KW"/>
</dbReference>
<sequence>MHPFQDPAVPTSERVEDLLSRLTLEEKVNQLLHENRAVERLDVPEYNWWNEACHGIGRNGRATIFPQPIALGATFNRDLVRHVAAVISDEAQAKHHAALRAGRRGQYQGLTFWTPNINIFRDPRWGRGMETYGEDPYLMGELGTATVEGLQGNPADNNDYLKAAACAKHYAVHSGPEQDRHHFDARPSRKDLRETYLPAFKKLVEASVETVMGAYNRVDGEPACGSSQLLVDILRDEWGFQGHVVSDCWAIRDFHEHHQVTKTASESAALALKQGCDLNCGCTYNDLLAAVAEGLITEAHIDVSVRRLLSTKFRLGLLDPVGSTPWAGTPIDIVDSPQHRDLSRRAAIDSMVLLKNDNQLLPLRDNPDGLMVCGPLAGGIGSVLGNYYGVSGRLVTLAEGIIGRVAEGVRVEYRHGCPLQGDKAPGVNYTFDTAKACEVVIAVLGIDHTLEGEEGDAVASASGGDRAYIELPPAQLDFIKELRASAPKLVVVLVGGGALAIPEVHELADAVLQIWYPGCEGGTALANVLFGDAAPGGKLPITVPRATADLPPFADYAMAGRTYRFATTEPLYPFGFGLSYSSLNYGKLSLTPAADGTVTATTTVTNTGNRDVAEAVQCYIQPPRSWPDAPLATLVDFRKIELPAGASREVTFHLPPSAFRQVDATGQHVDVPGNYGIVISSASPGDRAQTLGAPQPATSTLTR</sequence>
<keyword evidence="3 6" id="KW-0378">Hydrolase</keyword>
<evidence type="ECO:0000256" key="3">
    <source>
        <dbReference type="ARBA" id="ARBA00022801"/>
    </source>
</evidence>
<dbReference type="Pfam" id="PF00933">
    <property type="entry name" value="Glyco_hydro_3"/>
    <property type="match status" value="1"/>
</dbReference>
<dbReference type="Pfam" id="PF01915">
    <property type="entry name" value="Glyco_hydro_3_C"/>
    <property type="match status" value="1"/>
</dbReference>
<dbReference type="PANTHER" id="PTHR42721">
    <property type="entry name" value="SUGAR HYDROLASE-RELATED"/>
    <property type="match status" value="1"/>
</dbReference>
<evidence type="ECO:0000313" key="6">
    <source>
        <dbReference type="EMBL" id="WRQ85848.1"/>
    </source>
</evidence>
<dbReference type="PANTHER" id="PTHR42721:SF3">
    <property type="entry name" value="BETA-D-XYLOSIDASE 5-RELATED"/>
    <property type="match status" value="1"/>
</dbReference>
<evidence type="ECO:0000256" key="1">
    <source>
        <dbReference type="ARBA" id="ARBA00005336"/>
    </source>
</evidence>
<reference evidence="6 7" key="1">
    <citation type="submission" date="2021-08" db="EMBL/GenBank/DDBJ databases">
        <authorList>
            <person name="Zhang D."/>
            <person name="Zhang A."/>
            <person name="Wang L."/>
        </authorList>
    </citation>
    <scope>NUCLEOTIDE SEQUENCE [LARGE SCALE GENOMIC DNA]</scope>
    <source>
        <strain evidence="6 7">WL0086</strain>
    </source>
</reference>
<proteinExistence type="inferred from homology"/>
<comment type="similarity">
    <text evidence="1">Belongs to the glycosyl hydrolase 3 family.</text>
</comment>
<dbReference type="InterPro" id="IPR001764">
    <property type="entry name" value="Glyco_hydro_3_N"/>
</dbReference>
<keyword evidence="7" id="KW-1185">Reference proteome</keyword>
<dbReference type="PRINTS" id="PR00133">
    <property type="entry name" value="GLHYDRLASE3"/>
</dbReference>
<dbReference type="InterPro" id="IPR013783">
    <property type="entry name" value="Ig-like_fold"/>
</dbReference>
<keyword evidence="2" id="KW-0732">Signal</keyword>
<organism evidence="6 7">
    <name type="scientific">Actomonas aquatica</name>
    <dbReference type="NCBI Taxonomy" id="2866162"/>
    <lineage>
        <taxon>Bacteria</taxon>
        <taxon>Pseudomonadati</taxon>
        <taxon>Verrucomicrobiota</taxon>
        <taxon>Opitutia</taxon>
        <taxon>Opitutales</taxon>
        <taxon>Opitutaceae</taxon>
        <taxon>Actomonas</taxon>
    </lineage>
</organism>
<name>A0ABZ1C3J1_9BACT</name>
<dbReference type="Proteomes" id="UP000738431">
    <property type="component" value="Chromosome"/>
</dbReference>
<evidence type="ECO:0000259" key="5">
    <source>
        <dbReference type="SMART" id="SM01217"/>
    </source>
</evidence>
<dbReference type="Pfam" id="PF14310">
    <property type="entry name" value="Fn3-like"/>
    <property type="match status" value="1"/>
</dbReference>
<dbReference type="SMART" id="SM01217">
    <property type="entry name" value="Fn3_like"/>
    <property type="match status" value="1"/>
</dbReference>
<dbReference type="InterPro" id="IPR036881">
    <property type="entry name" value="Glyco_hydro_3_C_sf"/>
</dbReference>
<dbReference type="Gene3D" id="3.20.20.300">
    <property type="entry name" value="Glycoside hydrolase, family 3, N-terminal domain"/>
    <property type="match status" value="1"/>
</dbReference>
<feature type="domain" description="Fibronectin type III-like" evidence="5">
    <location>
        <begin position="614"/>
        <end position="683"/>
    </location>
</feature>
<evidence type="ECO:0000313" key="7">
    <source>
        <dbReference type="Proteomes" id="UP000738431"/>
    </source>
</evidence>
<evidence type="ECO:0000256" key="4">
    <source>
        <dbReference type="SAM" id="MobiDB-lite"/>
    </source>
</evidence>
<accession>A0ABZ1C3J1</accession>
<dbReference type="InterPro" id="IPR026891">
    <property type="entry name" value="Fn3-like"/>
</dbReference>
<dbReference type="EMBL" id="CP139781">
    <property type="protein sequence ID" value="WRQ85848.1"/>
    <property type="molecule type" value="Genomic_DNA"/>
</dbReference>
<feature type="region of interest" description="Disordered" evidence="4">
    <location>
        <begin position="682"/>
        <end position="703"/>
    </location>
</feature>